<sequence length="94" mass="9374">MSQAAPFACRSGCAACCIAPSISSPLPGLPGGKPAGVPCPHLDGALRCRLFGRPERPAVGASLPPHPAMCGSSREEALAILAAEEAATAPDQPD</sequence>
<comment type="caution">
    <text evidence="1">The sequence shown here is derived from an EMBL/GenBank/DDBJ whole genome shotgun (WGS) entry which is preliminary data.</text>
</comment>
<name>A0A921TEV3_9GAMM</name>
<dbReference type="Proteomes" id="UP000717981">
    <property type="component" value="Unassembled WGS sequence"/>
</dbReference>
<accession>A0A921TEV3</accession>
<dbReference type="PANTHER" id="PTHR36931:SF1">
    <property type="entry name" value="UPF0153 PROTEIN YEIW"/>
    <property type="match status" value="1"/>
</dbReference>
<evidence type="ECO:0000313" key="1">
    <source>
        <dbReference type="EMBL" id="KAF1684376.1"/>
    </source>
</evidence>
<dbReference type="EMBL" id="PDWK01000126">
    <property type="protein sequence ID" value="KAF1684376.1"/>
    <property type="molecule type" value="Genomic_DNA"/>
</dbReference>
<proteinExistence type="predicted"/>
<gene>
    <name evidence="1" type="ORF">CR938_14095</name>
</gene>
<evidence type="ECO:0000313" key="2">
    <source>
        <dbReference type="Proteomes" id="UP000717981"/>
    </source>
</evidence>
<dbReference type="OrthoDB" id="9803986at2"/>
<dbReference type="PANTHER" id="PTHR36931">
    <property type="entry name" value="UPF0153 PROTEIN YEIW"/>
    <property type="match status" value="1"/>
</dbReference>
<protein>
    <submittedName>
        <fullName evidence="1">Zinc/iron-chelating domain-containing protein</fullName>
    </submittedName>
</protein>
<keyword evidence="2" id="KW-1185">Reference proteome</keyword>
<dbReference type="InterPro" id="IPR052572">
    <property type="entry name" value="UPF0153_domain"/>
</dbReference>
<reference evidence="1" key="1">
    <citation type="submission" date="2017-10" db="EMBL/GenBank/DDBJ databases">
        <title>Whole genome sequencing of members of genus Pseudoxanthomonas.</title>
        <authorList>
            <person name="Kumar S."/>
            <person name="Bansal K."/>
            <person name="Kaur A."/>
            <person name="Patil P."/>
            <person name="Sharma S."/>
            <person name="Patil P.B."/>
        </authorList>
    </citation>
    <scope>NUCLEOTIDE SEQUENCE</scope>
    <source>
        <strain evidence="1">DSM 22914</strain>
    </source>
</reference>
<dbReference type="RefSeq" id="WP_162125593.1">
    <property type="nucleotide sequence ID" value="NZ_PDWK01000126.1"/>
</dbReference>
<dbReference type="AlphaFoldDB" id="A0A921TEV3"/>
<organism evidence="1 2">
    <name type="scientific">Pseudoxanthomonas taiwanensis</name>
    <dbReference type="NCBI Taxonomy" id="176598"/>
    <lineage>
        <taxon>Bacteria</taxon>
        <taxon>Pseudomonadati</taxon>
        <taxon>Pseudomonadota</taxon>
        <taxon>Gammaproteobacteria</taxon>
        <taxon>Lysobacterales</taxon>
        <taxon>Lysobacteraceae</taxon>
        <taxon>Pseudoxanthomonas</taxon>
    </lineage>
</organism>